<evidence type="ECO:0000313" key="15">
    <source>
        <dbReference type="Proteomes" id="UP001221413"/>
    </source>
</evidence>
<dbReference type="GO" id="GO:0004502">
    <property type="term" value="F:kynurenine 3-monooxygenase activity"/>
    <property type="evidence" value="ECO:0007669"/>
    <property type="project" value="UniProtKB-UniRule"/>
</dbReference>
<evidence type="ECO:0000256" key="10">
    <source>
        <dbReference type="ARBA" id="ARBA00047818"/>
    </source>
</evidence>
<keyword evidence="5 11" id="KW-0274">FAD</keyword>
<feature type="domain" description="FAD-binding" evidence="13">
    <location>
        <begin position="68"/>
        <end position="418"/>
    </location>
</feature>
<dbReference type="GO" id="GO:0006569">
    <property type="term" value="P:L-tryptophan catabolic process"/>
    <property type="evidence" value="ECO:0007669"/>
    <property type="project" value="UniProtKB-UniRule"/>
</dbReference>
<dbReference type="Proteomes" id="UP001221413">
    <property type="component" value="Unassembled WGS sequence"/>
</dbReference>
<evidence type="ECO:0000256" key="1">
    <source>
        <dbReference type="ARBA" id="ARBA00001974"/>
    </source>
</evidence>
<evidence type="ECO:0000256" key="12">
    <source>
        <dbReference type="SAM" id="MobiDB-lite"/>
    </source>
</evidence>
<organism evidence="14 15">
    <name type="scientific">Drechslerella dactyloides</name>
    <name type="common">Nematode-trapping fungus</name>
    <name type="synonym">Arthrobotrys dactyloides</name>
    <dbReference type="NCBI Taxonomy" id="74499"/>
    <lineage>
        <taxon>Eukaryota</taxon>
        <taxon>Fungi</taxon>
        <taxon>Dikarya</taxon>
        <taxon>Ascomycota</taxon>
        <taxon>Pezizomycotina</taxon>
        <taxon>Orbiliomycetes</taxon>
        <taxon>Orbiliales</taxon>
        <taxon>Orbiliaceae</taxon>
        <taxon>Drechslerella</taxon>
    </lineage>
</organism>
<dbReference type="PRINTS" id="PR00420">
    <property type="entry name" value="RNGMNOXGNASE"/>
</dbReference>
<comment type="pathway">
    <text evidence="11">Cofactor biosynthesis; NAD(+) biosynthesis; quinolinate from L-kynurenine: step 1/3.</text>
</comment>
<keyword evidence="3 11" id="KW-0662">Pyridine nucleotide biosynthesis</keyword>
<dbReference type="AlphaFoldDB" id="A0AAD6J209"/>
<keyword evidence="11" id="KW-0472">Membrane</keyword>
<keyword evidence="8 11" id="KW-0503">Monooxygenase</keyword>
<feature type="region of interest" description="Disordered" evidence="12">
    <location>
        <begin position="1"/>
        <end position="59"/>
    </location>
</feature>
<feature type="compositionally biased region" description="Basic residues" evidence="12">
    <location>
        <begin position="28"/>
        <end position="44"/>
    </location>
</feature>
<comment type="similarity">
    <text evidence="11">Belongs to the aromatic-ring hydroxylase family. KMO subfamily.</text>
</comment>
<dbReference type="FunFam" id="3.50.50.60:FF:000129">
    <property type="entry name" value="Kynurenine 3-monooxygenase"/>
    <property type="match status" value="1"/>
</dbReference>
<dbReference type="PANTHER" id="PTHR46028">
    <property type="entry name" value="KYNURENINE 3-MONOOXYGENASE"/>
    <property type="match status" value="1"/>
</dbReference>
<evidence type="ECO:0000256" key="4">
    <source>
        <dbReference type="ARBA" id="ARBA00022787"/>
    </source>
</evidence>
<evidence type="ECO:0000256" key="6">
    <source>
        <dbReference type="ARBA" id="ARBA00022857"/>
    </source>
</evidence>
<evidence type="ECO:0000256" key="2">
    <source>
        <dbReference type="ARBA" id="ARBA00022630"/>
    </source>
</evidence>
<keyword evidence="15" id="KW-1185">Reference proteome</keyword>
<dbReference type="GO" id="GO:0019805">
    <property type="term" value="P:quinolinate biosynthetic process"/>
    <property type="evidence" value="ECO:0007669"/>
    <property type="project" value="UniProtKB-UniRule"/>
</dbReference>
<dbReference type="PANTHER" id="PTHR46028:SF2">
    <property type="entry name" value="KYNURENINE 3-MONOOXYGENASE"/>
    <property type="match status" value="1"/>
</dbReference>
<dbReference type="GO" id="GO:0043420">
    <property type="term" value="P:anthranilate metabolic process"/>
    <property type="evidence" value="ECO:0007669"/>
    <property type="project" value="UniProtKB-UniRule"/>
</dbReference>
<comment type="cofactor">
    <cofactor evidence="1 11">
        <name>FAD</name>
        <dbReference type="ChEBI" id="CHEBI:57692"/>
    </cofactor>
</comment>
<comment type="subcellular location">
    <subcellularLocation>
        <location evidence="11">Mitochondrion outer membrane</location>
    </subcellularLocation>
</comment>
<dbReference type="InterPro" id="IPR002938">
    <property type="entry name" value="FAD-bd"/>
</dbReference>
<accession>A0AAD6J209</accession>
<comment type="caution">
    <text evidence="14">The sequence shown here is derived from an EMBL/GenBank/DDBJ whole genome shotgun (WGS) entry which is preliminary data.</text>
</comment>
<dbReference type="InterPro" id="IPR036188">
    <property type="entry name" value="FAD/NAD-bd_sf"/>
</dbReference>
<evidence type="ECO:0000313" key="14">
    <source>
        <dbReference type="EMBL" id="KAJ6262322.1"/>
    </source>
</evidence>
<keyword evidence="4 11" id="KW-1000">Mitochondrion outer membrane</keyword>
<keyword evidence="2 11" id="KW-0285">Flavoprotein</keyword>
<keyword evidence="9 11" id="KW-0496">Mitochondrion</keyword>
<evidence type="ECO:0000256" key="8">
    <source>
        <dbReference type="ARBA" id="ARBA00023033"/>
    </source>
</evidence>
<feature type="compositionally biased region" description="Polar residues" evidence="12">
    <location>
        <begin position="45"/>
        <end position="59"/>
    </location>
</feature>
<evidence type="ECO:0000256" key="7">
    <source>
        <dbReference type="ARBA" id="ARBA00023002"/>
    </source>
</evidence>
<dbReference type="Gene3D" id="3.50.50.60">
    <property type="entry name" value="FAD/NAD(P)-binding domain"/>
    <property type="match status" value="1"/>
</dbReference>
<name>A0AAD6J209_DREDA</name>
<evidence type="ECO:0000256" key="11">
    <source>
        <dbReference type="HAMAP-Rule" id="MF_03018"/>
    </source>
</evidence>
<protein>
    <recommendedName>
        <fullName evidence="11">Kynurenine 3-monooxygenase</fullName>
        <ecNumber evidence="11">1.14.13.9</ecNumber>
    </recommendedName>
    <alternativeName>
        <fullName evidence="11">Biosynthesis of nicotinic acid protein 4</fullName>
    </alternativeName>
    <alternativeName>
        <fullName evidence="11">Kynurenine 3-hydroxylase</fullName>
    </alternativeName>
</protein>
<dbReference type="Pfam" id="PF01494">
    <property type="entry name" value="FAD_binding_3"/>
    <property type="match status" value="1"/>
</dbReference>
<evidence type="ECO:0000256" key="9">
    <source>
        <dbReference type="ARBA" id="ARBA00023128"/>
    </source>
</evidence>
<dbReference type="HAMAP" id="MF_01971">
    <property type="entry name" value="Kynurenine_monooxygenase"/>
    <property type="match status" value="1"/>
</dbReference>
<sequence length="576" mass="64460">MGNEQSTQRAKAGGAGPDVVFSPTSPKEKHKSKGLFKRPKKSRRSNSAAPTTLSGSSDGATIYEPQKAVVIGAGPVGSLAALYFAKGGWQVTVYELRGDLRNPENRSLNFTKSINLAISERGINGLRTVDPELTESILEEAIPMHGRMIHDKKGRQSSQKYDVHKRFIRSIDRSGLNERLLDELDRMNNVELKFNHSLKSLSLEKNEAVFERRLGSGDYENVRVQADLFIGADGAHSQTRRQMMKYVRLNYSQEYIDSLWCEFTIPPHPETGDFQLDPNHLHIWPRQKFMFIALPNQDRSFTCTLFMPEDMFKDIVGPEALLGFFRKEFPDVVSLAGEENLIGDYLKNQKLPLISLKCNPYHYRNKCVILGDASHAMVPFYGQGMNCGFEDVRVLWEHICNDATLTEALDNYTAERHPDCVVINDLAMNNYVEMRASVTSSSYLLKKHFQEFLYSWFPCFGVRTLYSMISFSNIRYSEVMKRVKRQERVLGAMGTVIMLGATGAAGRIGFDVVIHTNTHVTFTNSAGSAEVGVVKSFSGGQYTIELKNGNHVSVPEGNVAQLKVSDPTGCPVVGGQ</sequence>
<evidence type="ECO:0000256" key="5">
    <source>
        <dbReference type="ARBA" id="ARBA00022827"/>
    </source>
</evidence>
<dbReference type="SUPFAM" id="SSF51905">
    <property type="entry name" value="FAD/NAD(P)-binding domain"/>
    <property type="match status" value="1"/>
</dbReference>
<comment type="catalytic activity">
    <reaction evidence="10 11">
        <text>L-kynurenine + NADPH + O2 + H(+) = 3-hydroxy-L-kynurenine + NADP(+) + H2O</text>
        <dbReference type="Rhea" id="RHEA:20545"/>
        <dbReference type="ChEBI" id="CHEBI:15377"/>
        <dbReference type="ChEBI" id="CHEBI:15378"/>
        <dbReference type="ChEBI" id="CHEBI:15379"/>
        <dbReference type="ChEBI" id="CHEBI:57783"/>
        <dbReference type="ChEBI" id="CHEBI:57959"/>
        <dbReference type="ChEBI" id="CHEBI:58125"/>
        <dbReference type="ChEBI" id="CHEBI:58349"/>
        <dbReference type="EC" id="1.14.13.9"/>
    </reaction>
</comment>
<dbReference type="GO" id="GO:0070189">
    <property type="term" value="P:kynurenine metabolic process"/>
    <property type="evidence" value="ECO:0007669"/>
    <property type="project" value="TreeGrafter"/>
</dbReference>
<keyword evidence="6 11" id="KW-0521">NADP</keyword>
<dbReference type="GO" id="GO:0005741">
    <property type="term" value="C:mitochondrial outer membrane"/>
    <property type="evidence" value="ECO:0007669"/>
    <property type="project" value="UniProtKB-SubCell"/>
</dbReference>
<dbReference type="GO" id="GO:0071949">
    <property type="term" value="F:FAD binding"/>
    <property type="evidence" value="ECO:0007669"/>
    <property type="project" value="InterPro"/>
</dbReference>
<evidence type="ECO:0000259" key="13">
    <source>
        <dbReference type="Pfam" id="PF01494"/>
    </source>
</evidence>
<dbReference type="GO" id="GO:0034354">
    <property type="term" value="P:'de novo' NAD+ biosynthetic process from L-tryptophan"/>
    <property type="evidence" value="ECO:0007669"/>
    <property type="project" value="UniProtKB-UniRule"/>
</dbReference>
<reference evidence="14" key="1">
    <citation type="submission" date="2023-01" db="EMBL/GenBank/DDBJ databases">
        <title>The chitinases involved in constricting ring structure development in the nematode-trapping fungus Drechslerella dactyloides.</title>
        <authorList>
            <person name="Wang R."/>
            <person name="Zhang L."/>
            <person name="Tang P."/>
            <person name="Li S."/>
            <person name="Liang L."/>
        </authorList>
    </citation>
    <scope>NUCLEOTIDE SEQUENCE</scope>
    <source>
        <strain evidence="14">YMF1.00031</strain>
    </source>
</reference>
<comment type="function">
    <text evidence="11">Catalyzes the hydroxylation of L-kynurenine (L-Kyn) to form 3-hydroxy-L-kynurenine (L-3OHKyn). Required for synthesis of quinolinic acid.</text>
</comment>
<dbReference type="EMBL" id="JAQGDS010000003">
    <property type="protein sequence ID" value="KAJ6262322.1"/>
    <property type="molecule type" value="Genomic_DNA"/>
</dbReference>
<gene>
    <name evidence="11" type="primary">BNA4</name>
    <name evidence="14" type="ORF">Dda_3129</name>
</gene>
<dbReference type="EC" id="1.14.13.9" evidence="11"/>
<evidence type="ECO:0000256" key="3">
    <source>
        <dbReference type="ARBA" id="ARBA00022642"/>
    </source>
</evidence>
<proteinExistence type="inferred from homology"/>
<dbReference type="InterPro" id="IPR027545">
    <property type="entry name" value="Kynurenine_monooxygenase"/>
</dbReference>
<keyword evidence="7 11" id="KW-0560">Oxidoreductase</keyword>